<feature type="compositionally biased region" description="Low complexity" evidence="10">
    <location>
        <begin position="1495"/>
        <end position="1504"/>
    </location>
</feature>
<evidence type="ECO:0000256" key="8">
    <source>
        <dbReference type="ARBA" id="ARBA00022989"/>
    </source>
</evidence>
<dbReference type="InterPro" id="IPR056521">
    <property type="entry name" value="MARCHF6-like_C"/>
</dbReference>
<reference evidence="14" key="2">
    <citation type="submission" date="2015-01" db="EMBL/GenBank/DDBJ databases">
        <title>Evolutionary Origins and Diversification of the Mycorrhizal Mutualists.</title>
        <authorList>
            <consortium name="DOE Joint Genome Institute"/>
            <consortium name="Mycorrhizal Genomics Consortium"/>
            <person name="Kohler A."/>
            <person name="Kuo A."/>
            <person name="Nagy L.G."/>
            <person name="Floudas D."/>
            <person name="Copeland A."/>
            <person name="Barry K.W."/>
            <person name="Cichocki N."/>
            <person name="Veneault-Fourrey C."/>
            <person name="LaButti K."/>
            <person name="Lindquist E.A."/>
            <person name="Lipzen A."/>
            <person name="Lundell T."/>
            <person name="Morin E."/>
            <person name="Murat C."/>
            <person name="Riley R."/>
            <person name="Ohm R."/>
            <person name="Sun H."/>
            <person name="Tunlid A."/>
            <person name="Henrissat B."/>
            <person name="Grigoriev I.V."/>
            <person name="Hibbett D.S."/>
            <person name="Martin F."/>
        </authorList>
    </citation>
    <scope>NUCLEOTIDE SEQUENCE [LARGE SCALE GENOMIC DNA]</scope>
    <source>
        <strain evidence="14">h7</strain>
    </source>
</reference>
<evidence type="ECO:0000256" key="1">
    <source>
        <dbReference type="ARBA" id="ARBA00000900"/>
    </source>
</evidence>
<dbReference type="EMBL" id="KN831773">
    <property type="protein sequence ID" value="KIM44825.1"/>
    <property type="molecule type" value="Genomic_DNA"/>
</dbReference>
<feature type="region of interest" description="Disordered" evidence="10">
    <location>
        <begin position="1464"/>
        <end position="1485"/>
    </location>
</feature>
<evidence type="ECO:0000256" key="5">
    <source>
        <dbReference type="ARBA" id="ARBA00022679"/>
    </source>
</evidence>
<evidence type="ECO:0000256" key="2">
    <source>
        <dbReference type="ARBA" id="ARBA00004141"/>
    </source>
</evidence>
<evidence type="ECO:0000256" key="3">
    <source>
        <dbReference type="ARBA" id="ARBA00004906"/>
    </source>
</evidence>
<gene>
    <name evidence="13" type="ORF">M413DRAFT_442792</name>
</gene>
<name>A0A0C3C7H3_HEBCY</name>
<feature type="transmembrane region" description="Helical" evidence="11">
    <location>
        <begin position="1418"/>
        <end position="1440"/>
    </location>
</feature>
<dbReference type="GO" id="GO:0036503">
    <property type="term" value="P:ERAD pathway"/>
    <property type="evidence" value="ECO:0007669"/>
    <property type="project" value="TreeGrafter"/>
</dbReference>
<feature type="region of interest" description="Disordered" evidence="10">
    <location>
        <begin position="1495"/>
        <end position="1514"/>
    </location>
</feature>
<dbReference type="PANTHER" id="PTHR13145">
    <property type="entry name" value="SSM4 PROTEIN"/>
    <property type="match status" value="1"/>
</dbReference>
<evidence type="ECO:0000256" key="10">
    <source>
        <dbReference type="SAM" id="MobiDB-lite"/>
    </source>
</evidence>
<keyword evidence="9 11" id="KW-0472">Membrane</keyword>
<dbReference type="Proteomes" id="UP000053424">
    <property type="component" value="Unassembled WGS sequence"/>
</dbReference>
<feature type="transmembrane region" description="Helical" evidence="11">
    <location>
        <begin position="111"/>
        <end position="131"/>
    </location>
</feature>
<feature type="compositionally biased region" description="Low complexity" evidence="10">
    <location>
        <begin position="317"/>
        <end position="334"/>
    </location>
</feature>
<feature type="region of interest" description="Disordered" evidence="10">
    <location>
        <begin position="148"/>
        <end position="259"/>
    </location>
</feature>
<feature type="compositionally biased region" description="Basic and acidic residues" evidence="10">
    <location>
        <begin position="442"/>
        <end position="458"/>
    </location>
</feature>
<feature type="transmembrane region" description="Helical" evidence="11">
    <location>
        <begin position="828"/>
        <end position="849"/>
    </location>
</feature>
<feature type="compositionally biased region" description="Basic and acidic residues" evidence="10">
    <location>
        <begin position="241"/>
        <end position="259"/>
    </location>
</feature>
<feature type="domain" description="E3 ubiquitin-protein ligase MARCHF6-like C-terminal" evidence="12">
    <location>
        <begin position="1258"/>
        <end position="1342"/>
    </location>
</feature>
<comment type="pathway">
    <text evidence="3">Protein modification; protein ubiquitination.</text>
</comment>
<comment type="catalytic activity">
    <reaction evidence="1">
        <text>S-ubiquitinyl-[E2 ubiquitin-conjugating enzyme]-L-cysteine + [acceptor protein]-L-lysine = [E2 ubiquitin-conjugating enzyme]-L-cysteine + N(6)-ubiquitinyl-[acceptor protein]-L-lysine.</text>
        <dbReference type="EC" id="2.3.2.27"/>
    </reaction>
</comment>
<evidence type="ECO:0000313" key="13">
    <source>
        <dbReference type="EMBL" id="KIM44825.1"/>
    </source>
</evidence>
<keyword evidence="5" id="KW-0808">Transferase</keyword>
<feature type="transmembrane region" description="Helical" evidence="11">
    <location>
        <begin position="921"/>
        <end position="942"/>
    </location>
</feature>
<feature type="transmembrane region" description="Helical" evidence="11">
    <location>
        <begin position="1213"/>
        <end position="1233"/>
    </location>
</feature>
<feature type="compositionally biased region" description="Low complexity" evidence="10">
    <location>
        <begin position="577"/>
        <end position="595"/>
    </location>
</feature>
<feature type="compositionally biased region" description="Acidic residues" evidence="10">
    <location>
        <begin position="523"/>
        <end position="573"/>
    </location>
</feature>
<feature type="transmembrane region" description="Helical" evidence="11">
    <location>
        <begin position="1268"/>
        <end position="1291"/>
    </location>
</feature>
<dbReference type="PANTHER" id="PTHR13145:SF0">
    <property type="entry name" value="E3 UBIQUITIN-PROTEIN LIGASE MARCHF6"/>
    <property type="match status" value="1"/>
</dbReference>
<dbReference type="EC" id="2.3.2.27" evidence="4"/>
<evidence type="ECO:0000256" key="9">
    <source>
        <dbReference type="ARBA" id="ARBA00023136"/>
    </source>
</evidence>
<evidence type="ECO:0000259" key="12">
    <source>
        <dbReference type="Pfam" id="PF23113"/>
    </source>
</evidence>
<keyword evidence="14" id="KW-1185">Reference proteome</keyword>
<feature type="compositionally biased region" description="Polar residues" evidence="10">
    <location>
        <begin position="335"/>
        <end position="349"/>
    </location>
</feature>
<dbReference type="HOGENOM" id="CLU_001266_1_0_1"/>
<feature type="compositionally biased region" description="Basic and acidic residues" evidence="10">
    <location>
        <begin position="475"/>
        <end position="516"/>
    </location>
</feature>
<evidence type="ECO:0000256" key="6">
    <source>
        <dbReference type="ARBA" id="ARBA00022692"/>
    </source>
</evidence>
<dbReference type="STRING" id="686832.A0A0C3C7H3"/>
<dbReference type="Pfam" id="PF23113">
    <property type="entry name" value="MARCHF6_C"/>
    <property type="match status" value="2"/>
</dbReference>
<reference evidence="13 14" key="1">
    <citation type="submission" date="2014-04" db="EMBL/GenBank/DDBJ databases">
        <authorList>
            <consortium name="DOE Joint Genome Institute"/>
            <person name="Kuo A."/>
            <person name="Gay G."/>
            <person name="Dore J."/>
            <person name="Kohler A."/>
            <person name="Nagy L.G."/>
            <person name="Floudas D."/>
            <person name="Copeland A."/>
            <person name="Barry K.W."/>
            <person name="Cichocki N."/>
            <person name="Veneault-Fourrey C."/>
            <person name="LaButti K."/>
            <person name="Lindquist E.A."/>
            <person name="Lipzen A."/>
            <person name="Lundell T."/>
            <person name="Morin E."/>
            <person name="Murat C."/>
            <person name="Sun H."/>
            <person name="Tunlid A."/>
            <person name="Henrissat B."/>
            <person name="Grigoriev I.V."/>
            <person name="Hibbett D.S."/>
            <person name="Martin F."/>
            <person name="Nordberg H.P."/>
            <person name="Cantor M.N."/>
            <person name="Hua S.X."/>
        </authorList>
    </citation>
    <scope>NUCLEOTIDE SEQUENCE [LARGE SCALE GENOMIC DNA]</scope>
    <source>
        <strain evidence="14">h7</strain>
    </source>
</reference>
<protein>
    <recommendedName>
        <fullName evidence="4">RING-type E3 ubiquitin transferase</fullName>
        <ecNumber evidence="4">2.3.2.27</ecNumber>
    </recommendedName>
</protein>
<organism evidence="13 14">
    <name type="scientific">Hebeloma cylindrosporum</name>
    <dbReference type="NCBI Taxonomy" id="76867"/>
    <lineage>
        <taxon>Eukaryota</taxon>
        <taxon>Fungi</taxon>
        <taxon>Dikarya</taxon>
        <taxon>Basidiomycota</taxon>
        <taxon>Agaricomycotina</taxon>
        <taxon>Agaricomycetes</taxon>
        <taxon>Agaricomycetidae</taxon>
        <taxon>Agaricales</taxon>
        <taxon>Agaricineae</taxon>
        <taxon>Hymenogastraceae</taxon>
        <taxon>Hebeloma</taxon>
    </lineage>
</organism>
<feature type="transmembrane region" description="Helical" evidence="11">
    <location>
        <begin position="1379"/>
        <end position="1398"/>
    </location>
</feature>
<evidence type="ECO:0000256" key="11">
    <source>
        <dbReference type="SAM" id="Phobius"/>
    </source>
</evidence>
<feature type="transmembrane region" description="Helical" evidence="11">
    <location>
        <begin position="980"/>
        <end position="1003"/>
    </location>
</feature>
<evidence type="ECO:0000256" key="7">
    <source>
        <dbReference type="ARBA" id="ARBA00022786"/>
    </source>
</evidence>
<evidence type="ECO:0000313" key="14">
    <source>
        <dbReference type="Proteomes" id="UP000053424"/>
    </source>
</evidence>
<feature type="transmembrane region" description="Helical" evidence="11">
    <location>
        <begin position="20"/>
        <end position="42"/>
    </location>
</feature>
<feature type="region of interest" description="Disordered" evidence="10">
    <location>
        <begin position="274"/>
        <end position="611"/>
    </location>
</feature>
<proteinExistence type="predicted"/>
<dbReference type="GO" id="GO:0061630">
    <property type="term" value="F:ubiquitin protein ligase activity"/>
    <property type="evidence" value="ECO:0007669"/>
    <property type="project" value="UniProtKB-EC"/>
</dbReference>
<feature type="compositionally biased region" description="Polar residues" evidence="10">
    <location>
        <begin position="1505"/>
        <end position="1514"/>
    </location>
</feature>
<sequence>MPSTLPPVLLLKRLIETMLFGLLFVMRAVAVAAIWLGVLPWVTVWTWRMYFSMGESTAWWISDRPRPPSTENSSSSFFYTKIRFDGTVPPPGNFITRITTHPVWLALSADIFTGQIIASLIVLTFVAVFLLREWIAQNARPGVFEEEEILPPADPPPVQLQEPPPEPQPQVVHEDDFPEPDVQRQADAMQAGNPIQRQNVDPEVALNPDRWFQDDDEGSRRNIKKQKARQLDDNDGEEGEVDQRRKLHDDHVQEVEGFRRKQFHRRIHVAKAVGAHRRNFYRPQKPHFPPPLQRNVPVEAEGQQKFDFTFKPDQNLSDPQGPSSSHISSPPTSSNMPFTFNSANDTSPFPTVALQPPSSAIPFSLRSPLAESSIPPQPYPARPSLPSYTLDARSGSESPFAYSPAKAPLETPSLATYRAPEELGPIAGPSSLPPDYSELEPIEQRAEDEADYDGHPNDDDGEWDNVDSDEDVDMEAEHDKYFREHGDVDIEVERERYLREVARVEDRDVPQQERMRIQVAVDSETEDETDEGDGEEEIQNDGDHDDDEDNIRDIEEDEEEDDGPWPEEDDEDAQVMPDDQAGQGAQAAGEAGPADGLDEEPNLDPNDMAENVEDDMDGAMEAIGMRGPVYAVVQNAALMIFVLDTAIGLGVWIPFTIGKTAALLSLDPHRLFQVMHLPLRATRIVTDPFVDFFVFLFVEIFIPWLTSAIRTVFQVVFFSTLYFVRILLGKGVATWISNFSSRVYHKSVDLVCEPLAEFVSSWANPSNATEFILLTEDTVLSTTSSIPDYLGFTEPYFELLGKEVRLTGVKLQTTWIRMALGSGTSSRVFAIGLGYAVVSLLFCLYLNILTVGNARTAGLAVRNAVRQQLLVLKVAAFIFIELVTFPLGCGIVLDLSTVWLFPEANLQSRLAFFSQAPLTAMFYHWVAGTMFMYSFALLLSGCRSVMRPGAMWFIKDPQDQNSHPIRDILDRPTLTQLRKICVSGLMYSFVVVCVVGSVAGLLVVGSKSIMPFRWKNREPLSNVPVDLLFLHLVLPYTMQYFRPKKVVKDVAASVWKFLATRLRLTSYFFGGRHPREEVTPKNWQDNFIREGFHTVNEGDISDGSFRRVPAVDNVALPRDMRATVSVNAEGEPVDNEAKELMALQNAEADKAKRNVKVDFMIVYIPPHFRYRIICFIALLWMFGSVMLGLSVALPITLGRSFFRLFTSRDIHDGYSFIVGFYLVWMCYLIGKAVDRLDKRRQRRNGDAPRANLHVLVLKRGLLWVAKTLYMVFFLGVIIPVLLAVVIDLYVILPVRLEWDPTMTPRIRVVDAWALGLLYAKIAMYAHRIEPPNRITRGLQHVSQCPPIFLVVFGAKISEMYIDPGPGWTRPDPITATKEVIAPLGGGLLAMIIFPGAVFRAMQHFFPNLVLDNRFIFMHVYPMVFVLAATAHAAIILYNVLRSWSQSIRDKEFLVELRLKNHDPDEVLEPPKERSRRRRLVPRDPAQRAAFRAAQRGAMRQRQLQNARLPNQRLG</sequence>
<keyword evidence="7" id="KW-0833">Ubl conjugation pathway</keyword>
<feature type="compositionally biased region" description="Acidic residues" evidence="10">
    <location>
        <begin position="459"/>
        <end position="474"/>
    </location>
</feature>
<dbReference type="OrthoDB" id="264354at2759"/>
<accession>A0A0C3C7H3</accession>
<dbReference type="GO" id="GO:0005789">
    <property type="term" value="C:endoplasmic reticulum membrane"/>
    <property type="evidence" value="ECO:0007669"/>
    <property type="project" value="TreeGrafter"/>
</dbReference>
<feature type="transmembrane region" description="Helical" evidence="11">
    <location>
        <begin position="712"/>
        <end position="736"/>
    </location>
</feature>
<feature type="transmembrane region" description="Helical" evidence="11">
    <location>
        <begin position="1023"/>
        <end position="1041"/>
    </location>
</feature>
<feature type="domain" description="E3 ubiquitin-protein ligase MARCHF6-like C-terminal" evidence="12">
    <location>
        <begin position="1366"/>
        <end position="1448"/>
    </location>
</feature>
<feature type="transmembrane region" description="Helical" evidence="11">
    <location>
        <begin position="1311"/>
        <end position="1328"/>
    </location>
</feature>
<feature type="transmembrane region" description="Helical" evidence="11">
    <location>
        <begin position="870"/>
        <end position="901"/>
    </location>
</feature>
<keyword evidence="6 11" id="KW-0812">Transmembrane</keyword>
<feature type="transmembrane region" description="Helical" evidence="11">
    <location>
        <begin position="629"/>
        <end position="655"/>
    </location>
</feature>
<evidence type="ECO:0000256" key="4">
    <source>
        <dbReference type="ARBA" id="ARBA00012483"/>
    </source>
</evidence>
<comment type="subcellular location">
    <subcellularLocation>
        <location evidence="2">Membrane</location>
        <topology evidence="2">Multi-pass membrane protein</topology>
    </subcellularLocation>
</comment>
<feature type="compositionally biased region" description="Pro residues" evidence="10">
    <location>
        <begin position="152"/>
        <end position="168"/>
    </location>
</feature>
<feature type="transmembrane region" description="Helical" evidence="11">
    <location>
        <begin position="1170"/>
        <end position="1193"/>
    </location>
</feature>
<keyword evidence="8 11" id="KW-1133">Transmembrane helix</keyword>
<feature type="transmembrane region" description="Helical" evidence="11">
    <location>
        <begin position="688"/>
        <end position="705"/>
    </location>
</feature>